<keyword evidence="3" id="KW-1185">Reference proteome</keyword>
<accession>A0A9P7VIJ4</accession>
<name>A0A9P7VIJ4_9AGAR</name>
<feature type="region of interest" description="Disordered" evidence="1">
    <location>
        <begin position="162"/>
        <end position="202"/>
    </location>
</feature>
<gene>
    <name evidence="2" type="ORF">BT62DRAFT_997614</name>
</gene>
<comment type="caution">
    <text evidence="2">The sequence shown here is derived from an EMBL/GenBank/DDBJ whole genome shotgun (WGS) entry which is preliminary data.</text>
</comment>
<organism evidence="2 3">
    <name type="scientific">Guyanagaster necrorhizus</name>
    <dbReference type="NCBI Taxonomy" id="856835"/>
    <lineage>
        <taxon>Eukaryota</taxon>
        <taxon>Fungi</taxon>
        <taxon>Dikarya</taxon>
        <taxon>Basidiomycota</taxon>
        <taxon>Agaricomycotina</taxon>
        <taxon>Agaricomycetes</taxon>
        <taxon>Agaricomycetidae</taxon>
        <taxon>Agaricales</taxon>
        <taxon>Marasmiineae</taxon>
        <taxon>Physalacriaceae</taxon>
        <taxon>Guyanagaster</taxon>
    </lineage>
</organism>
<reference evidence="2" key="1">
    <citation type="submission" date="2020-11" db="EMBL/GenBank/DDBJ databases">
        <title>Adaptations for nitrogen fixation in a non-lichenized fungal sporocarp promotes dispersal by wood-feeding termites.</title>
        <authorList>
            <consortium name="DOE Joint Genome Institute"/>
            <person name="Koch R.A."/>
            <person name="Yoon G."/>
            <person name="Arayal U."/>
            <person name="Lail K."/>
            <person name="Amirebrahimi M."/>
            <person name="Labutti K."/>
            <person name="Lipzen A."/>
            <person name="Riley R."/>
            <person name="Barry K."/>
            <person name="Henrissat B."/>
            <person name="Grigoriev I.V."/>
            <person name="Herr J.R."/>
            <person name="Aime M.C."/>
        </authorList>
    </citation>
    <scope>NUCLEOTIDE SEQUENCE</scope>
    <source>
        <strain evidence="2">MCA 3950</strain>
    </source>
</reference>
<evidence type="ECO:0000256" key="1">
    <source>
        <dbReference type="SAM" id="MobiDB-lite"/>
    </source>
</evidence>
<feature type="compositionally biased region" description="Basic and acidic residues" evidence="1">
    <location>
        <begin position="189"/>
        <end position="202"/>
    </location>
</feature>
<dbReference type="GeneID" id="66112962"/>
<protein>
    <submittedName>
        <fullName evidence="2">Uncharacterized protein</fullName>
    </submittedName>
</protein>
<proteinExistence type="predicted"/>
<sequence length="202" mass="22330">MAGEGKEGGVGKTMTRTRRVVWILEPNSTRVLSFNAVKADAVSRQPVMIPKESSYTSSGMDTLAVVMGATGKQGGHVVAALLNHTKKRTTGRPLLRILTEDLGIHPARLITTAQAFERLDWGAVEKPKSPLHFSLRMFKSATEPPAFVLHHEGPEIQISYSTRNTRRVQNHSNDSGNQSTVQTTEEPERETQQGEFLSDRVR</sequence>
<dbReference type="AlphaFoldDB" id="A0A9P7VIJ4"/>
<evidence type="ECO:0000313" key="2">
    <source>
        <dbReference type="EMBL" id="KAG7440681.1"/>
    </source>
</evidence>
<dbReference type="RefSeq" id="XP_043034181.1">
    <property type="nucleotide sequence ID" value="XM_043190665.1"/>
</dbReference>
<dbReference type="Proteomes" id="UP000812287">
    <property type="component" value="Unassembled WGS sequence"/>
</dbReference>
<feature type="compositionally biased region" description="Polar residues" evidence="1">
    <location>
        <begin position="170"/>
        <end position="181"/>
    </location>
</feature>
<dbReference type="EMBL" id="MU250568">
    <property type="protein sequence ID" value="KAG7440681.1"/>
    <property type="molecule type" value="Genomic_DNA"/>
</dbReference>
<evidence type="ECO:0000313" key="3">
    <source>
        <dbReference type="Proteomes" id="UP000812287"/>
    </source>
</evidence>